<sequence length="276" mass="30572">MTTKKKISLAMGLLLASTALQAQEVVNRGIDMSVVTGGVAVPTGTASGVQRNVKFSDRSYQIPENFELGSYYATWGIYGGRDYWPADVPVERLSEVYLAFGAICGLNPGAFEGGASLAKFCEDSHANSDSGSYYLPHITSLEDGEASFIDDPWGMFDKKDPTATDALRDTQFKQILDWKNRNADLNVIVSVGGWSYSRPFFEMISTPENRAKFIDSLEMWLKTPAFGLIDGIDFDFEFPGGAGHDEDVGDPSHDHRPRPLEQVYFLQRQPSKRRDS</sequence>
<evidence type="ECO:0000256" key="8">
    <source>
        <dbReference type="SAM" id="SignalP"/>
    </source>
</evidence>
<organism evidence="10 11">
    <name type="scientific">Planktomarina temperata RCA23</name>
    <dbReference type="NCBI Taxonomy" id="666509"/>
    <lineage>
        <taxon>Bacteria</taxon>
        <taxon>Pseudomonadati</taxon>
        <taxon>Pseudomonadota</taxon>
        <taxon>Alphaproteobacteria</taxon>
        <taxon>Rhodobacterales</taxon>
        <taxon>Paracoccaceae</taxon>
        <taxon>Planktomarina</taxon>
    </lineage>
</organism>
<dbReference type="SUPFAM" id="SSF51445">
    <property type="entry name" value="(Trans)glycosidases"/>
    <property type="match status" value="1"/>
</dbReference>
<accession>A0AAN0VH33</accession>
<dbReference type="GO" id="GO:0008843">
    <property type="term" value="F:endochitinase activity"/>
    <property type="evidence" value="ECO:0007669"/>
    <property type="project" value="UniProtKB-EC"/>
</dbReference>
<dbReference type="AlphaFoldDB" id="A0AAN0VH33"/>
<feature type="chain" id="PRO_5043049651" description="chitinase" evidence="8">
    <location>
        <begin position="23"/>
        <end position="276"/>
    </location>
</feature>
<dbReference type="PROSITE" id="PS51910">
    <property type="entry name" value="GH18_2"/>
    <property type="match status" value="1"/>
</dbReference>
<dbReference type="PANTHER" id="PTHR11177">
    <property type="entry name" value="CHITINASE"/>
    <property type="match status" value="1"/>
</dbReference>
<evidence type="ECO:0000256" key="4">
    <source>
        <dbReference type="ARBA" id="ARBA00023295"/>
    </source>
</evidence>
<dbReference type="Proteomes" id="UP000028680">
    <property type="component" value="Chromosome"/>
</dbReference>
<dbReference type="KEGG" id="ptp:RCA23_c01230"/>
<dbReference type="EMBL" id="CP003984">
    <property type="protein sequence ID" value="AII85690.1"/>
    <property type="molecule type" value="Genomic_DNA"/>
</dbReference>
<evidence type="ECO:0000256" key="3">
    <source>
        <dbReference type="ARBA" id="ARBA00022801"/>
    </source>
</evidence>
<feature type="compositionally biased region" description="Basic and acidic residues" evidence="7">
    <location>
        <begin position="243"/>
        <end position="259"/>
    </location>
</feature>
<dbReference type="Gene3D" id="3.20.20.80">
    <property type="entry name" value="Glycosidases"/>
    <property type="match status" value="1"/>
</dbReference>
<gene>
    <name evidence="10" type="ORF">RCA23_c01230</name>
</gene>
<evidence type="ECO:0000256" key="6">
    <source>
        <dbReference type="RuleBase" id="RU004453"/>
    </source>
</evidence>
<evidence type="ECO:0000313" key="10">
    <source>
        <dbReference type="EMBL" id="AII85690.1"/>
    </source>
</evidence>
<feature type="signal peptide" evidence="8">
    <location>
        <begin position="1"/>
        <end position="22"/>
    </location>
</feature>
<comment type="similarity">
    <text evidence="6">Belongs to the glycosyl hydrolase 18 family.</text>
</comment>
<dbReference type="PANTHER" id="PTHR11177:SF317">
    <property type="entry name" value="CHITINASE 12-RELATED"/>
    <property type="match status" value="1"/>
</dbReference>
<feature type="domain" description="GH18" evidence="9">
    <location>
        <begin position="66"/>
        <end position="276"/>
    </location>
</feature>
<keyword evidence="8" id="KW-0732">Signal</keyword>
<evidence type="ECO:0000256" key="2">
    <source>
        <dbReference type="ARBA" id="ARBA00012729"/>
    </source>
</evidence>
<dbReference type="GO" id="GO:0005975">
    <property type="term" value="P:carbohydrate metabolic process"/>
    <property type="evidence" value="ECO:0007669"/>
    <property type="project" value="InterPro"/>
</dbReference>
<keyword evidence="11" id="KW-1185">Reference proteome</keyword>
<feature type="region of interest" description="Disordered" evidence="7">
    <location>
        <begin position="240"/>
        <end position="276"/>
    </location>
</feature>
<evidence type="ECO:0000259" key="9">
    <source>
        <dbReference type="PROSITE" id="PS51910"/>
    </source>
</evidence>
<dbReference type="Pfam" id="PF00704">
    <property type="entry name" value="Glyco_hydro_18"/>
    <property type="match status" value="1"/>
</dbReference>
<comment type="catalytic activity">
    <reaction evidence="1">
        <text>Random endo-hydrolysis of N-acetyl-beta-D-glucosaminide (1-&gt;4)-beta-linkages in chitin and chitodextrins.</text>
        <dbReference type="EC" id="3.2.1.14"/>
    </reaction>
</comment>
<proteinExistence type="inferred from homology"/>
<name>A0AAN0VH33_9RHOB</name>
<dbReference type="InterPro" id="IPR001579">
    <property type="entry name" value="Glyco_hydro_18_chit_AS"/>
</dbReference>
<dbReference type="InterPro" id="IPR017853">
    <property type="entry name" value="GH"/>
</dbReference>
<dbReference type="InterPro" id="IPR050314">
    <property type="entry name" value="Glycosyl_Hydrlase_18"/>
</dbReference>
<reference evidence="10 11" key="1">
    <citation type="journal article" date="2014" name="ISME J.">
        <title>Adaptation of an abundant Roseobacter RCA organism to pelagic systems revealed by genomic and transcriptomic analyses.</title>
        <authorList>
            <person name="Voget S."/>
            <person name="Wemheuer B."/>
            <person name="Brinkhoff T."/>
            <person name="Vollmers J."/>
            <person name="Dietrich S."/>
            <person name="Giebel H.A."/>
            <person name="Beardsley C."/>
            <person name="Sardemann C."/>
            <person name="Bakenhus I."/>
            <person name="Billerbeck S."/>
            <person name="Daniel R."/>
            <person name="Simon M."/>
        </authorList>
    </citation>
    <scope>NUCLEOTIDE SEQUENCE [LARGE SCALE GENOMIC DNA]</scope>
    <source>
        <strain evidence="10 11">RCA23</strain>
    </source>
</reference>
<keyword evidence="4 5" id="KW-0326">Glycosidase</keyword>
<evidence type="ECO:0000256" key="7">
    <source>
        <dbReference type="SAM" id="MobiDB-lite"/>
    </source>
</evidence>
<keyword evidence="3 5" id="KW-0378">Hydrolase</keyword>
<evidence type="ECO:0000256" key="5">
    <source>
        <dbReference type="RuleBase" id="RU000489"/>
    </source>
</evidence>
<dbReference type="EC" id="3.2.1.14" evidence="2"/>
<dbReference type="InterPro" id="IPR001223">
    <property type="entry name" value="Glyco_hydro18_cat"/>
</dbReference>
<dbReference type="PROSITE" id="PS01095">
    <property type="entry name" value="GH18_1"/>
    <property type="match status" value="1"/>
</dbReference>
<evidence type="ECO:0000313" key="11">
    <source>
        <dbReference type="Proteomes" id="UP000028680"/>
    </source>
</evidence>
<protein>
    <recommendedName>
        <fullName evidence="2">chitinase</fullName>
        <ecNumber evidence="2">3.2.1.14</ecNumber>
    </recommendedName>
</protein>
<evidence type="ECO:0000256" key="1">
    <source>
        <dbReference type="ARBA" id="ARBA00000822"/>
    </source>
</evidence>